<sequence>MAESDKEKTSIVTTKGLFQFKVMPFGLCNAGACFERLMEKKFLGHVVSEEGVATNPDKIAAIKEWPTPRTVHEVRSFIGTCSYYRRYIRGFSDIARPLHKLTEKGDRFQWTLECQQALDTLKECLISAPILGYPNISKPFILDTDVSGYGIGTV</sequence>
<dbReference type="OrthoDB" id="6250772at2759"/>
<dbReference type="Gene3D" id="3.10.10.10">
    <property type="entry name" value="HIV Type 1 Reverse Transcriptase, subunit A, domain 1"/>
    <property type="match status" value="1"/>
</dbReference>
<dbReference type="PANTHER" id="PTHR33064">
    <property type="entry name" value="POL PROTEIN"/>
    <property type="match status" value="1"/>
</dbReference>
<dbReference type="SUPFAM" id="SSF56672">
    <property type="entry name" value="DNA/RNA polymerases"/>
    <property type="match status" value="1"/>
</dbReference>
<dbReference type="EMBL" id="CACVKT020001765">
    <property type="protein sequence ID" value="CAC5371563.1"/>
    <property type="molecule type" value="Genomic_DNA"/>
</dbReference>
<organism evidence="2 3">
    <name type="scientific">Mytilus coruscus</name>
    <name type="common">Sea mussel</name>
    <dbReference type="NCBI Taxonomy" id="42192"/>
    <lineage>
        <taxon>Eukaryota</taxon>
        <taxon>Metazoa</taxon>
        <taxon>Spiralia</taxon>
        <taxon>Lophotrochozoa</taxon>
        <taxon>Mollusca</taxon>
        <taxon>Bivalvia</taxon>
        <taxon>Autobranchia</taxon>
        <taxon>Pteriomorphia</taxon>
        <taxon>Mytilida</taxon>
        <taxon>Mytiloidea</taxon>
        <taxon>Mytilidae</taxon>
        <taxon>Mytilinae</taxon>
        <taxon>Mytilus</taxon>
    </lineage>
</organism>
<keyword evidence="3" id="KW-1185">Reference proteome</keyword>
<gene>
    <name evidence="2" type="ORF">MCOR_9983</name>
</gene>
<dbReference type="Proteomes" id="UP000507470">
    <property type="component" value="Unassembled WGS sequence"/>
</dbReference>
<reference evidence="2 3" key="1">
    <citation type="submission" date="2020-06" db="EMBL/GenBank/DDBJ databases">
        <authorList>
            <person name="Li R."/>
            <person name="Bekaert M."/>
        </authorList>
    </citation>
    <scope>NUCLEOTIDE SEQUENCE [LARGE SCALE GENOMIC DNA]</scope>
    <source>
        <strain evidence="3">wild</strain>
    </source>
</reference>
<evidence type="ECO:0000259" key="1">
    <source>
        <dbReference type="Pfam" id="PF17919"/>
    </source>
</evidence>
<dbReference type="Pfam" id="PF17919">
    <property type="entry name" value="RT_RNaseH_2"/>
    <property type="match status" value="1"/>
</dbReference>
<proteinExistence type="predicted"/>
<dbReference type="InterPro" id="IPR051320">
    <property type="entry name" value="Viral_Replic_Matur_Polypro"/>
</dbReference>
<dbReference type="InterPro" id="IPR043128">
    <property type="entry name" value="Rev_trsase/Diguanyl_cyclase"/>
</dbReference>
<feature type="domain" description="Reverse transcriptase/retrotransposon-derived protein RNase H-like" evidence="1">
    <location>
        <begin position="110"/>
        <end position="154"/>
    </location>
</feature>
<dbReference type="FunFam" id="3.30.70.270:FF:000045">
    <property type="entry name" value="Transposon Tf2-7 polyprotein"/>
    <property type="match status" value="1"/>
</dbReference>
<dbReference type="InterPro" id="IPR041577">
    <property type="entry name" value="RT_RNaseH_2"/>
</dbReference>
<dbReference type="Gene3D" id="3.30.70.270">
    <property type="match status" value="1"/>
</dbReference>
<evidence type="ECO:0000313" key="3">
    <source>
        <dbReference type="Proteomes" id="UP000507470"/>
    </source>
</evidence>
<protein>
    <recommendedName>
        <fullName evidence="1">Reverse transcriptase/retrotransposon-derived protein RNase H-like domain-containing protein</fullName>
    </recommendedName>
</protein>
<name>A0A6J8AP07_MYTCO</name>
<dbReference type="PANTHER" id="PTHR33064:SF37">
    <property type="entry name" value="RIBONUCLEASE H"/>
    <property type="match status" value="1"/>
</dbReference>
<dbReference type="AlphaFoldDB" id="A0A6J8AP07"/>
<dbReference type="InterPro" id="IPR043502">
    <property type="entry name" value="DNA/RNA_pol_sf"/>
</dbReference>
<evidence type="ECO:0000313" key="2">
    <source>
        <dbReference type="EMBL" id="CAC5371563.1"/>
    </source>
</evidence>
<accession>A0A6J8AP07</accession>